<gene>
    <name evidence="6" type="primary">CIR1_2</name>
    <name evidence="6" type="ORF">LPJ53_006205</name>
</gene>
<dbReference type="Gene3D" id="3.40.50.620">
    <property type="entry name" value="HUPs"/>
    <property type="match status" value="1"/>
</dbReference>
<dbReference type="PANTHER" id="PTHR21294">
    <property type="entry name" value="ELECTRON TRANSFER FLAVOPROTEIN BETA-SUBUNIT"/>
    <property type="match status" value="1"/>
</dbReference>
<keyword evidence="5" id="KW-0143">Chaperone</keyword>
<comment type="similarity">
    <text evidence="1 5">Belongs to the CMC family.</text>
</comment>
<comment type="function">
    <text evidence="5">Required for mitochondrial cytochrome c oxidase (COX) assembly and respiration.</text>
</comment>
<dbReference type="InterPro" id="IPR013892">
    <property type="entry name" value="Cyt_c_biogenesis_Cmc1-like"/>
</dbReference>
<feature type="non-terminal residue" evidence="6">
    <location>
        <position position="1"/>
    </location>
</feature>
<name>A0A9W8CMY5_9FUNG</name>
<dbReference type="OrthoDB" id="532630at2759"/>
<keyword evidence="4" id="KW-1015">Disulfide bond</keyword>
<keyword evidence="7" id="KW-1185">Reference proteome</keyword>
<evidence type="ECO:0000313" key="7">
    <source>
        <dbReference type="Proteomes" id="UP001149813"/>
    </source>
</evidence>
<keyword evidence="2" id="KW-0813">Transport</keyword>
<keyword evidence="3" id="KW-0249">Electron transport</keyword>
<protein>
    <recommendedName>
        <fullName evidence="5">COX assembly mitochondrial protein</fullName>
    </recommendedName>
</protein>
<evidence type="ECO:0000256" key="2">
    <source>
        <dbReference type="ARBA" id="ARBA00022448"/>
    </source>
</evidence>
<dbReference type="GO" id="GO:0009063">
    <property type="term" value="P:amino acid catabolic process"/>
    <property type="evidence" value="ECO:0007669"/>
    <property type="project" value="TreeGrafter"/>
</dbReference>
<evidence type="ECO:0000256" key="5">
    <source>
        <dbReference type="RuleBase" id="RU364104"/>
    </source>
</evidence>
<dbReference type="InterPro" id="IPR014729">
    <property type="entry name" value="Rossmann-like_a/b/a_fold"/>
</dbReference>
<dbReference type="AlphaFoldDB" id="A0A9W8CMY5"/>
<keyword evidence="5" id="KW-0472">Membrane</keyword>
<evidence type="ECO:0000256" key="3">
    <source>
        <dbReference type="ARBA" id="ARBA00022982"/>
    </source>
</evidence>
<keyword evidence="5" id="KW-0999">Mitochondrion inner membrane</keyword>
<organism evidence="6 7">
    <name type="scientific">Coemansia erecta</name>
    <dbReference type="NCBI Taxonomy" id="147472"/>
    <lineage>
        <taxon>Eukaryota</taxon>
        <taxon>Fungi</taxon>
        <taxon>Fungi incertae sedis</taxon>
        <taxon>Zoopagomycota</taxon>
        <taxon>Kickxellomycotina</taxon>
        <taxon>Kickxellomycetes</taxon>
        <taxon>Kickxellales</taxon>
        <taxon>Kickxellaceae</taxon>
        <taxon>Coemansia</taxon>
    </lineage>
</organism>
<sequence length="181" mass="20537">PRYASLPNIMKAKKKPLKTVSPADLGVDIQSRLQTLKVTEPAKRQGGKIVASVDELLDKLRNEAKKSNYSSNSFDTHSTHALPTMHPQLADHLNPGCIDLAEKLMNCHAENRWAKFLGKCNALSEALNKCLGAEFEVRRKQQLIEARARRARFEENVKDIRTDAAKQKEFEEMLRQQNKET</sequence>
<dbReference type="GO" id="GO:0005743">
    <property type="term" value="C:mitochondrial inner membrane"/>
    <property type="evidence" value="ECO:0007669"/>
    <property type="project" value="UniProtKB-SubCell"/>
</dbReference>
<evidence type="ECO:0000313" key="6">
    <source>
        <dbReference type="EMBL" id="KAJ1718929.1"/>
    </source>
</evidence>
<dbReference type="GO" id="GO:0009055">
    <property type="term" value="F:electron transfer activity"/>
    <property type="evidence" value="ECO:0007669"/>
    <property type="project" value="InterPro"/>
</dbReference>
<dbReference type="SUPFAM" id="SSF52402">
    <property type="entry name" value="Adenine nucleotide alpha hydrolases-like"/>
    <property type="match status" value="1"/>
</dbReference>
<proteinExistence type="inferred from homology"/>
<dbReference type="Proteomes" id="UP001149813">
    <property type="component" value="Unassembled WGS sequence"/>
</dbReference>
<dbReference type="InterPro" id="IPR012255">
    <property type="entry name" value="ETF_b"/>
</dbReference>
<comment type="caution">
    <text evidence="6">The sequence shown here is derived from an EMBL/GenBank/DDBJ whole genome shotgun (WGS) entry which is preliminary data.</text>
</comment>
<dbReference type="GO" id="GO:0033539">
    <property type="term" value="P:fatty acid beta-oxidation using acyl-CoA dehydrogenase"/>
    <property type="evidence" value="ECO:0007669"/>
    <property type="project" value="TreeGrafter"/>
</dbReference>
<dbReference type="EMBL" id="JANBOJ010000569">
    <property type="protein sequence ID" value="KAJ1718929.1"/>
    <property type="molecule type" value="Genomic_DNA"/>
</dbReference>
<accession>A0A9W8CMY5</accession>
<evidence type="ECO:0000256" key="1">
    <source>
        <dbReference type="ARBA" id="ARBA00007347"/>
    </source>
</evidence>
<reference evidence="6" key="1">
    <citation type="submission" date="2022-07" db="EMBL/GenBank/DDBJ databases">
        <title>Phylogenomic reconstructions and comparative analyses of Kickxellomycotina fungi.</title>
        <authorList>
            <person name="Reynolds N.K."/>
            <person name="Stajich J.E."/>
            <person name="Barry K."/>
            <person name="Grigoriev I.V."/>
            <person name="Crous P."/>
            <person name="Smith M.E."/>
        </authorList>
    </citation>
    <scope>NUCLEOTIDE SEQUENCE</scope>
    <source>
        <strain evidence="6">NBRC 32514</strain>
    </source>
</reference>
<evidence type="ECO:0000256" key="4">
    <source>
        <dbReference type="ARBA" id="ARBA00023157"/>
    </source>
</evidence>
<keyword evidence="5" id="KW-0496">Mitochondrion</keyword>
<comment type="subcellular location">
    <subcellularLocation>
        <location evidence="5">Mitochondrion inner membrane</location>
    </subcellularLocation>
</comment>
<dbReference type="Pfam" id="PF08583">
    <property type="entry name" value="Cmc1"/>
    <property type="match status" value="1"/>
</dbReference>
<dbReference type="PANTHER" id="PTHR21294:SF8">
    <property type="entry name" value="ELECTRON TRANSFER FLAVOPROTEIN SUBUNIT BETA"/>
    <property type="match status" value="1"/>
</dbReference>